<feature type="transmembrane region" description="Helical" evidence="8">
    <location>
        <begin position="77"/>
        <end position="99"/>
    </location>
</feature>
<evidence type="ECO:0000256" key="3">
    <source>
        <dbReference type="ARBA" id="ARBA00011489"/>
    </source>
</evidence>
<dbReference type="PANTHER" id="PTHR32021">
    <property type="entry name" value="CASP-LIKE PROTEIN 5B3"/>
    <property type="match status" value="1"/>
</dbReference>
<dbReference type="PANTHER" id="PTHR32021:SF1">
    <property type="entry name" value="CASP-LIKE PROTEIN 5A1"/>
    <property type="match status" value="1"/>
</dbReference>
<comment type="similarity">
    <text evidence="2 8">Belongs to the Casparian strip membrane proteins (CASP) family.</text>
</comment>
<sequence>MFASRPVVHPMEVEAAPAPAPAQQPPPPWVLMKDLPGMPGTPGSLSLRVTQLLFAAMSLAIMSSTVDFASITAFCYLVAGAILQCVWSLFVAIVDLYAILVKRCLRNRRAVALFAIGDGVRKTLSMFFVMLIIQYHMGGDLLWSMFVGSDHCPDQRRSGHVLREPLWKFYDFSSNGVHVLAFSLTVLHPELAVDVNSRLAE</sequence>
<dbReference type="GO" id="GO:0005886">
    <property type="term" value="C:plasma membrane"/>
    <property type="evidence" value="ECO:0007669"/>
    <property type="project" value="UniProtKB-SubCell"/>
</dbReference>
<dbReference type="Pfam" id="PF04535">
    <property type="entry name" value="CASP_dom"/>
    <property type="match status" value="1"/>
</dbReference>
<comment type="subunit">
    <text evidence="3 8">Homodimer and heterodimers.</text>
</comment>
<evidence type="ECO:0000256" key="5">
    <source>
        <dbReference type="ARBA" id="ARBA00022692"/>
    </source>
</evidence>
<evidence type="ECO:0000256" key="1">
    <source>
        <dbReference type="ARBA" id="ARBA00004651"/>
    </source>
</evidence>
<accession>A0AAQ3Q017</accession>
<name>A0AAQ3Q017_PASNO</name>
<organism evidence="10 11">
    <name type="scientific">Paspalum notatum var. saurae</name>
    <dbReference type="NCBI Taxonomy" id="547442"/>
    <lineage>
        <taxon>Eukaryota</taxon>
        <taxon>Viridiplantae</taxon>
        <taxon>Streptophyta</taxon>
        <taxon>Embryophyta</taxon>
        <taxon>Tracheophyta</taxon>
        <taxon>Spermatophyta</taxon>
        <taxon>Magnoliopsida</taxon>
        <taxon>Liliopsida</taxon>
        <taxon>Poales</taxon>
        <taxon>Poaceae</taxon>
        <taxon>PACMAD clade</taxon>
        <taxon>Panicoideae</taxon>
        <taxon>Andropogonodae</taxon>
        <taxon>Paspaleae</taxon>
        <taxon>Paspalinae</taxon>
        <taxon>Paspalum</taxon>
    </lineage>
</organism>
<dbReference type="InterPro" id="IPR006702">
    <property type="entry name" value="CASP_dom"/>
</dbReference>
<evidence type="ECO:0000256" key="4">
    <source>
        <dbReference type="ARBA" id="ARBA00022475"/>
    </source>
</evidence>
<comment type="caution">
    <text evidence="8">Lacks conserved residue(s) required for the propagation of feature annotation.</text>
</comment>
<gene>
    <name evidence="10" type="ORF">U9M48_006523</name>
</gene>
<reference evidence="10 11" key="1">
    <citation type="submission" date="2024-02" db="EMBL/GenBank/DDBJ databases">
        <title>High-quality chromosome-scale genome assembly of Pensacola bahiagrass (Paspalum notatum Flugge var. saurae).</title>
        <authorList>
            <person name="Vega J.M."/>
            <person name="Podio M."/>
            <person name="Orjuela J."/>
            <person name="Siena L.A."/>
            <person name="Pessino S.C."/>
            <person name="Combes M.C."/>
            <person name="Mariac C."/>
            <person name="Albertini E."/>
            <person name="Pupilli F."/>
            <person name="Ortiz J.P.A."/>
            <person name="Leblanc O."/>
        </authorList>
    </citation>
    <scope>NUCLEOTIDE SEQUENCE [LARGE SCALE GENOMIC DNA]</scope>
    <source>
        <strain evidence="10">R1</strain>
        <tissue evidence="10">Leaf</tissue>
    </source>
</reference>
<keyword evidence="11" id="KW-1185">Reference proteome</keyword>
<protein>
    <recommendedName>
        <fullName evidence="8">CASP-like protein</fullName>
    </recommendedName>
</protein>
<proteinExistence type="inferred from homology"/>
<keyword evidence="4 8" id="KW-1003">Cell membrane</keyword>
<evidence type="ECO:0000313" key="10">
    <source>
        <dbReference type="EMBL" id="WVZ55924.1"/>
    </source>
</evidence>
<keyword evidence="6 8" id="KW-1133">Transmembrane helix</keyword>
<dbReference type="InterPro" id="IPR045009">
    <property type="entry name" value="CASPL-5"/>
</dbReference>
<comment type="subcellular location">
    <subcellularLocation>
        <location evidence="1 8">Cell membrane</location>
        <topology evidence="1 8">Multi-pass membrane protein</topology>
    </subcellularLocation>
</comment>
<evidence type="ECO:0000256" key="8">
    <source>
        <dbReference type="RuleBase" id="RU361233"/>
    </source>
</evidence>
<evidence type="ECO:0000256" key="2">
    <source>
        <dbReference type="ARBA" id="ARBA00007651"/>
    </source>
</evidence>
<evidence type="ECO:0000259" key="9">
    <source>
        <dbReference type="Pfam" id="PF04535"/>
    </source>
</evidence>
<keyword evidence="7 8" id="KW-0472">Membrane</keyword>
<dbReference type="Proteomes" id="UP001341281">
    <property type="component" value="Chromosome 02"/>
</dbReference>
<feature type="transmembrane region" description="Helical" evidence="8">
    <location>
        <begin position="52"/>
        <end position="71"/>
    </location>
</feature>
<evidence type="ECO:0000256" key="7">
    <source>
        <dbReference type="ARBA" id="ARBA00023136"/>
    </source>
</evidence>
<feature type="domain" description="Casparian strip membrane protein" evidence="9">
    <location>
        <begin position="40"/>
        <end position="125"/>
    </location>
</feature>
<dbReference type="EMBL" id="CP144746">
    <property type="protein sequence ID" value="WVZ55924.1"/>
    <property type="molecule type" value="Genomic_DNA"/>
</dbReference>
<evidence type="ECO:0000313" key="11">
    <source>
        <dbReference type="Proteomes" id="UP001341281"/>
    </source>
</evidence>
<keyword evidence="5 8" id="KW-0812">Transmembrane</keyword>
<evidence type="ECO:0000256" key="6">
    <source>
        <dbReference type="ARBA" id="ARBA00022989"/>
    </source>
</evidence>
<dbReference type="AlphaFoldDB" id="A0AAQ3Q017"/>